<name>A0A7W3W3X4_9PSEU</name>
<keyword evidence="2" id="KW-1185">Reference proteome</keyword>
<proteinExistence type="predicted"/>
<protein>
    <submittedName>
        <fullName evidence="1">Uncharacterized protein</fullName>
    </submittedName>
</protein>
<dbReference type="AlphaFoldDB" id="A0A7W3W3X4"/>
<dbReference type="EMBL" id="JACGZW010000013">
    <property type="protein sequence ID" value="MBB1158298.1"/>
    <property type="molecule type" value="Genomic_DNA"/>
</dbReference>
<evidence type="ECO:0000313" key="2">
    <source>
        <dbReference type="Proteomes" id="UP000526734"/>
    </source>
</evidence>
<sequence length="54" mass="5812">MSESYRKPAQVSDEARVVLALAAKALVEQGADRSAALTSQRHSAVILERISENS</sequence>
<dbReference type="Proteomes" id="UP000526734">
    <property type="component" value="Unassembled WGS sequence"/>
</dbReference>
<gene>
    <name evidence="1" type="ORF">H4281_34570</name>
</gene>
<accession>A0A7W3W3X4</accession>
<dbReference type="RefSeq" id="WP_182895066.1">
    <property type="nucleotide sequence ID" value="NZ_JACGZW010000013.1"/>
</dbReference>
<organism evidence="1 2">
    <name type="scientific">Amycolatopsis dendrobii</name>
    <dbReference type="NCBI Taxonomy" id="2760662"/>
    <lineage>
        <taxon>Bacteria</taxon>
        <taxon>Bacillati</taxon>
        <taxon>Actinomycetota</taxon>
        <taxon>Actinomycetes</taxon>
        <taxon>Pseudonocardiales</taxon>
        <taxon>Pseudonocardiaceae</taxon>
        <taxon>Amycolatopsis</taxon>
    </lineage>
</organism>
<evidence type="ECO:0000313" key="1">
    <source>
        <dbReference type="EMBL" id="MBB1158298.1"/>
    </source>
</evidence>
<reference evidence="1 2" key="1">
    <citation type="submission" date="2020-08" db="EMBL/GenBank/DDBJ databases">
        <title>Amycolatopsis sp. nov. DR6-1 isolated from Dendrobium heterocarpum.</title>
        <authorList>
            <person name="Tedsree N."/>
            <person name="Kuncharoen N."/>
            <person name="Likhitwitayawuid K."/>
            <person name="Tanasupawat S."/>
        </authorList>
    </citation>
    <scope>NUCLEOTIDE SEQUENCE [LARGE SCALE GENOMIC DNA]</scope>
    <source>
        <strain evidence="1 2">DR6-1</strain>
    </source>
</reference>
<comment type="caution">
    <text evidence="1">The sequence shown here is derived from an EMBL/GenBank/DDBJ whole genome shotgun (WGS) entry which is preliminary data.</text>
</comment>